<organism evidence="7 8">
    <name type="scientific">Cervus elaphus hippelaphus</name>
    <name type="common">European red deer</name>
    <dbReference type="NCBI Taxonomy" id="46360"/>
    <lineage>
        <taxon>Eukaryota</taxon>
        <taxon>Metazoa</taxon>
        <taxon>Chordata</taxon>
        <taxon>Craniata</taxon>
        <taxon>Vertebrata</taxon>
        <taxon>Euteleostomi</taxon>
        <taxon>Mammalia</taxon>
        <taxon>Eutheria</taxon>
        <taxon>Laurasiatheria</taxon>
        <taxon>Artiodactyla</taxon>
        <taxon>Ruminantia</taxon>
        <taxon>Pecora</taxon>
        <taxon>Cervidae</taxon>
        <taxon>Cervinae</taxon>
        <taxon>Cervus</taxon>
    </lineage>
</organism>
<dbReference type="GO" id="GO:0003700">
    <property type="term" value="F:DNA-binding transcription factor activity"/>
    <property type="evidence" value="ECO:0007669"/>
    <property type="project" value="InterPro"/>
</dbReference>
<feature type="compositionally biased region" description="Low complexity" evidence="5">
    <location>
        <begin position="182"/>
        <end position="193"/>
    </location>
</feature>
<name>A0A212C070_CEREH</name>
<sequence length="353" mass="38038">MLLSSIGSMASQSSHEAQAALLAPSTDGEPSAGDPRDSSPDPNVDSGEALEKQGDQPESPDPGLHDNLPPQGPNPEMGNEDENNASFGLGLDQICETDSIKSFIRELNLYGKKEDDGNVECPSGETRLDELSADGFQFPGECCSHERVVKERGEHRIYRNSNFQRDKPLLLQNIQRKGNPRTTSQPATGTTATPKRKKRVMATRQSPRLHHNEFTQEAGNKVQKGMPTACRTPSQCSFVFSDLWSMGSVASQAGGNHLPSEQGGPSGEGPSNSATSVPPATAGRDSPGERPESPPVYPDYESVMTLYNTCYSILMAGLLVMAPDEAPESEEEQGDSSDYKCTLCEQAKKKPNP</sequence>
<feature type="region of interest" description="Disordered" evidence="5">
    <location>
        <begin position="251"/>
        <end position="297"/>
    </location>
</feature>
<dbReference type="EMBL" id="MKHE01000034">
    <property type="protein sequence ID" value="OWJ99385.1"/>
    <property type="molecule type" value="Genomic_DNA"/>
</dbReference>
<dbReference type="InterPro" id="IPR000232">
    <property type="entry name" value="HSF_DNA-bd"/>
</dbReference>
<dbReference type="AlphaFoldDB" id="A0A212C070"/>
<accession>A0A212C070</accession>
<comment type="similarity">
    <text evidence="2">Belongs to the HSF family.</text>
</comment>
<reference evidence="7 8" key="1">
    <citation type="journal article" date="2018" name="Mol. Genet. Genomics">
        <title>The red deer Cervus elaphus genome CerEla1.0: sequencing, annotating, genes, and chromosomes.</title>
        <authorList>
            <person name="Bana N.A."/>
            <person name="Nyiri A."/>
            <person name="Nagy J."/>
            <person name="Frank K."/>
            <person name="Nagy T."/>
            <person name="Steger V."/>
            <person name="Schiller M."/>
            <person name="Lakatos P."/>
            <person name="Sugar L."/>
            <person name="Horn P."/>
            <person name="Barta E."/>
            <person name="Orosz L."/>
        </authorList>
    </citation>
    <scope>NUCLEOTIDE SEQUENCE [LARGE SCALE GENOMIC DNA]</scope>
    <source>
        <strain evidence="7">Hungarian</strain>
    </source>
</reference>
<evidence type="ECO:0000313" key="7">
    <source>
        <dbReference type="EMBL" id="OWJ99385.1"/>
    </source>
</evidence>
<dbReference type="InterPro" id="IPR036388">
    <property type="entry name" value="WH-like_DNA-bd_sf"/>
</dbReference>
<feature type="compositionally biased region" description="Acidic residues" evidence="5">
    <location>
        <begin position="325"/>
        <end position="335"/>
    </location>
</feature>
<comment type="caution">
    <text evidence="7">The sequence shown here is derived from an EMBL/GenBank/DDBJ whole genome shotgun (WGS) entry which is preliminary data.</text>
</comment>
<feature type="region of interest" description="Disordered" evidence="5">
    <location>
        <begin position="1"/>
        <end position="90"/>
    </location>
</feature>
<evidence type="ECO:0000313" key="8">
    <source>
        <dbReference type="Proteomes" id="UP000242450"/>
    </source>
</evidence>
<keyword evidence="3" id="KW-0238">DNA-binding</keyword>
<dbReference type="GO" id="GO:0043565">
    <property type="term" value="F:sequence-specific DNA binding"/>
    <property type="evidence" value="ECO:0007669"/>
    <property type="project" value="InterPro"/>
</dbReference>
<evidence type="ECO:0000256" key="1">
    <source>
        <dbReference type="ARBA" id="ARBA00004123"/>
    </source>
</evidence>
<dbReference type="Pfam" id="PF00447">
    <property type="entry name" value="HSF_DNA-bind"/>
    <property type="match status" value="1"/>
</dbReference>
<evidence type="ECO:0000259" key="6">
    <source>
        <dbReference type="Pfam" id="PF00447"/>
    </source>
</evidence>
<feature type="region of interest" description="Disordered" evidence="5">
    <location>
        <begin position="324"/>
        <end position="353"/>
    </location>
</feature>
<gene>
    <name evidence="7" type="ORF">Celaphus_00010077</name>
</gene>
<feature type="compositionally biased region" description="Polar residues" evidence="5">
    <location>
        <begin position="1"/>
        <end position="16"/>
    </location>
</feature>
<dbReference type="OrthoDB" id="6418155at2759"/>
<proteinExistence type="inferred from homology"/>
<dbReference type="Proteomes" id="UP000242450">
    <property type="component" value="Chromosome X"/>
</dbReference>
<evidence type="ECO:0000256" key="3">
    <source>
        <dbReference type="ARBA" id="ARBA00023125"/>
    </source>
</evidence>
<dbReference type="GO" id="GO:0005634">
    <property type="term" value="C:nucleus"/>
    <property type="evidence" value="ECO:0007669"/>
    <property type="project" value="UniProtKB-SubCell"/>
</dbReference>
<dbReference type="SUPFAM" id="SSF46785">
    <property type="entry name" value="Winged helix' DNA-binding domain"/>
    <property type="match status" value="1"/>
</dbReference>
<evidence type="ECO:0000256" key="5">
    <source>
        <dbReference type="SAM" id="MobiDB-lite"/>
    </source>
</evidence>
<keyword evidence="8" id="KW-1185">Reference proteome</keyword>
<dbReference type="InterPro" id="IPR036390">
    <property type="entry name" value="WH_DNA-bd_sf"/>
</dbReference>
<protein>
    <recommendedName>
        <fullName evidence="6">HSF-type DNA-binding domain-containing protein</fullName>
    </recommendedName>
</protein>
<keyword evidence="4" id="KW-0539">Nucleus</keyword>
<feature type="compositionally biased region" description="Low complexity" evidence="5">
    <location>
        <begin position="259"/>
        <end position="273"/>
    </location>
</feature>
<evidence type="ECO:0000256" key="2">
    <source>
        <dbReference type="ARBA" id="ARBA00006403"/>
    </source>
</evidence>
<comment type="subcellular location">
    <subcellularLocation>
        <location evidence="1">Nucleus</location>
    </subcellularLocation>
</comment>
<feature type="domain" description="HSF-type DNA-binding" evidence="6">
    <location>
        <begin position="91"/>
        <end position="177"/>
    </location>
</feature>
<feature type="region of interest" description="Disordered" evidence="5">
    <location>
        <begin position="175"/>
        <end position="226"/>
    </location>
</feature>
<evidence type="ECO:0000256" key="4">
    <source>
        <dbReference type="ARBA" id="ARBA00023242"/>
    </source>
</evidence>
<dbReference type="Gene3D" id="1.10.10.10">
    <property type="entry name" value="Winged helix-like DNA-binding domain superfamily/Winged helix DNA-binding domain"/>
    <property type="match status" value="1"/>
</dbReference>